<feature type="modified residue" description="4-aspartylphosphate" evidence="3">
    <location>
        <position position="51"/>
    </location>
</feature>
<organism evidence="6 7">
    <name type="scientific">Sphaerotilus mobilis</name>
    <dbReference type="NCBI Taxonomy" id="47994"/>
    <lineage>
        <taxon>Bacteria</taxon>
        <taxon>Pseudomonadati</taxon>
        <taxon>Pseudomonadota</taxon>
        <taxon>Betaproteobacteria</taxon>
        <taxon>Burkholderiales</taxon>
        <taxon>Sphaerotilaceae</taxon>
        <taxon>Sphaerotilus</taxon>
    </lineage>
</organism>
<accession>A0A4Q7LLN0</accession>
<dbReference type="AlphaFoldDB" id="A0A4Q7LLN0"/>
<evidence type="ECO:0000256" key="2">
    <source>
        <dbReference type="ARBA" id="ARBA00023125"/>
    </source>
</evidence>
<dbReference type="EMBL" id="SGWV01000009">
    <property type="protein sequence ID" value="RZS54449.1"/>
    <property type="molecule type" value="Genomic_DNA"/>
</dbReference>
<feature type="domain" description="HTH luxR-type" evidence="4">
    <location>
        <begin position="138"/>
        <end position="203"/>
    </location>
</feature>
<evidence type="ECO:0000259" key="5">
    <source>
        <dbReference type="PROSITE" id="PS50110"/>
    </source>
</evidence>
<dbReference type="OrthoDB" id="9816469at2"/>
<dbReference type="PROSITE" id="PS50043">
    <property type="entry name" value="HTH_LUXR_2"/>
    <property type="match status" value="1"/>
</dbReference>
<dbReference type="InterPro" id="IPR001789">
    <property type="entry name" value="Sig_transdc_resp-reg_receiver"/>
</dbReference>
<keyword evidence="2" id="KW-0238">DNA-binding</keyword>
<dbReference type="PROSITE" id="PS50110">
    <property type="entry name" value="RESPONSE_REGULATORY"/>
    <property type="match status" value="1"/>
</dbReference>
<keyword evidence="7" id="KW-1185">Reference proteome</keyword>
<dbReference type="Proteomes" id="UP000293433">
    <property type="component" value="Unassembled WGS sequence"/>
</dbReference>
<dbReference type="InterPro" id="IPR058245">
    <property type="entry name" value="NreC/VraR/RcsB-like_REC"/>
</dbReference>
<dbReference type="InterPro" id="IPR016032">
    <property type="entry name" value="Sig_transdc_resp-reg_C-effctor"/>
</dbReference>
<dbReference type="GO" id="GO:0000160">
    <property type="term" value="P:phosphorelay signal transduction system"/>
    <property type="evidence" value="ECO:0007669"/>
    <property type="project" value="InterPro"/>
</dbReference>
<dbReference type="Pfam" id="PF00072">
    <property type="entry name" value="Response_reg"/>
    <property type="match status" value="1"/>
</dbReference>
<reference evidence="6 7" key="1">
    <citation type="submission" date="2019-02" db="EMBL/GenBank/DDBJ databases">
        <title>Genomic Encyclopedia of Type Strains, Phase IV (KMG-IV): sequencing the most valuable type-strain genomes for metagenomic binning, comparative biology and taxonomic classification.</title>
        <authorList>
            <person name="Goeker M."/>
        </authorList>
    </citation>
    <scope>NUCLEOTIDE SEQUENCE [LARGE SCALE GENOMIC DNA]</scope>
    <source>
        <strain evidence="6 7">DSM 10617</strain>
    </source>
</reference>
<dbReference type="Pfam" id="PF00196">
    <property type="entry name" value="GerE"/>
    <property type="match status" value="1"/>
</dbReference>
<dbReference type="CDD" id="cd17535">
    <property type="entry name" value="REC_NarL-like"/>
    <property type="match status" value="1"/>
</dbReference>
<comment type="caution">
    <text evidence="6">The sequence shown here is derived from an EMBL/GenBank/DDBJ whole genome shotgun (WGS) entry which is preliminary data.</text>
</comment>
<name>A0A4Q7LLN0_9BURK</name>
<dbReference type="SUPFAM" id="SSF52172">
    <property type="entry name" value="CheY-like"/>
    <property type="match status" value="1"/>
</dbReference>
<evidence type="ECO:0000256" key="1">
    <source>
        <dbReference type="ARBA" id="ARBA00022553"/>
    </source>
</evidence>
<evidence type="ECO:0000256" key="3">
    <source>
        <dbReference type="PROSITE-ProRule" id="PRU00169"/>
    </source>
</evidence>
<dbReference type="InterPro" id="IPR000792">
    <property type="entry name" value="Tscrpt_reg_LuxR_C"/>
</dbReference>
<dbReference type="PRINTS" id="PR00038">
    <property type="entry name" value="HTHLUXR"/>
</dbReference>
<proteinExistence type="predicted"/>
<feature type="domain" description="Response regulatory" evidence="5">
    <location>
        <begin position="1"/>
        <end position="116"/>
    </location>
</feature>
<keyword evidence="1 3" id="KW-0597">Phosphoprotein</keyword>
<dbReference type="GO" id="GO:0006355">
    <property type="term" value="P:regulation of DNA-templated transcription"/>
    <property type="evidence" value="ECO:0007669"/>
    <property type="project" value="InterPro"/>
</dbReference>
<gene>
    <name evidence="6" type="ORF">EV685_1926</name>
</gene>
<dbReference type="PROSITE" id="PS00622">
    <property type="entry name" value="HTH_LUXR_1"/>
    <property type="match status" value="1"/>
</dbReference>
<dbReference type="SMART" id="SM00448">
    <property type="entry name" value="REC"/>
    <property type="match status" value="1"/>
</dbReference>
<evidence type="ECO:0000259" key="4">
    <source>
        <dbReference type="PROSITE" id="PS50043"/>
    </source>
</evidence>
<dbReference type="PANTHER" id="PTHR43214">
    <property type="entry name" value="TWO-COMPONENT RESPONSE REGULATOR"/>
    <property type="match status" value="1"/>
</dbReference>
<dbReference type="GO" id="GO:0003677">
    <property type="term" value="F:DNA binding"/>
    <property type="evidence" value="ECO:0007669"/>
    <property type="project" value="UniProtKB-KW"/>
</dbReference>
<dbReference type="SMART" id="SM00421">
    <property type="entry name" value="HTH_LUXR"/>
    <property type="match status" value="1"/>
</dbReference>
<protein>
    <submittedName>
        <fullName evidence="6">LuxR family two component transcriptional regulator</fullName>
    </submittedName>
</protein>
<dbReference type="InterPro" id="IPR011006">
    <property type="entry name" value="CheY-like_superfamily"/>
</dbReference>
<evidence type="ECO:0000313" key="6">
    <source>
        <dbReference type="EMBL" id="RZS54449.1"/>
    </source>
</evidence>
<dbReference type="PANTHER" id="PTHR43214:SF43">
    <property type="entry name" value="TWO-COMPONENT RESPONSE REGULATOR"/>
    <property type="match status" value="1"/>
</dbReference>
<dbReference type="InterPro" id="IPR039420">
    <property type="entry name" value="WalR-like"/>
</dbReference>
<sequence>MLVDDHTIVRMGFKMLLEASGADIEVVAEAASGDEALALLERIQPDLLVLDLSMPGMGGLELLRRMRARDDALRVLVLSAHEDTAHPRRVLAAGAHGYLSKRGAPEALVDAIRRVAAGARYIDPAIAQKLALAQLGNEPSPVDALSEREFEVFVQLARGASVADIASRLKLSASTVGTHLYNVKQKLGAANQAELTLLALRWGLLEA</sequence>
<evidence type="ECO:0000313" key="7">
    <source>
        <dbReference type="Proteomes" id="UP000293433"/>
    </source>
</evidence>
<dbReference type="SUPFAM" id="SSF46894">
    <property type="entry name" value="C-terminal effector domain of the bipartite response regulators"/>
    <property type="match status" value="1"/>
</dbReference>
<dbReference type="Gene3D" id="3.40.50.2300">
    <property type="match status" value="1"/>
</dbReference>
<dbReference type="CDD" id="cd06170">
    <property type="entry name" value="LuxR_C_like"/>
    <property type="match status" value="1"/>
</dbReference>